<evidence type="ECO:0000313" key="1">
    <source>
        <dbReference type="EMBL" id="SUX22856.1"/>
    </source>
</evidence>
<reference evidence="1 2" key="1">
    <citation type="submission" date="2018-06" db="EMBL/GenBank/DDBJ databases">
        <authorList>
            <consortium name="Pathogen Informatics"/>
            <person name="Doyle S."/>
        </authorList>
    </citation>
    <scope>NUCLEOTIDE SEQUENCE [LARGE SCALE GENOMIC DNA]</scope>
    <source>
        <strain evidence="1 2">NCTC13294</strain>
    </source>
</reference>
<accession>A0A381E899</accession>
<dbReference type="AlphaFoldDB" id="A0A381E899"/>
<sequence>MNTAIPVTEPAFVVSEKNGRCVLRLALPPGASLLADVVPPHDDALPLPDAVIDIDVARFAAALAVSQREDALLHHVALRIDVSSAGFAGDILSPCLYLFTGSQLDLELHFYDAAVDGNGEYFLDLSQCFPFAEADALQAWLESLPAQA</sequence>
<evidence type="ECO:0000313" key="2">
    <source>
        <dbReference type="Proteomes" id="UP000254572"/>
    </source>
</evidence>
<proteinExistence type="predicted"/>
<dbReference type="Proteomes" id="UP000254572">
    <property type="component" value="Unassembled WGS sequence"/>
</dbReference>
<dbReference type="RefSeq" id="WP_115611642.1">
    <property type="nucleotide sequence ID" value="NZ_JBHLZC010000005.1"/>
</dbReference>
<name>A0A381E899_9GAMM</name>
<dbReference type="EMBL" id="UFUW01000001">
    <property type="protein sequence ID" value="SUX22856.1"/>
    <property type="molecule type" value="Genomic_DNA"/>
</dbReference>
<keyword evidence="2" id="KW-1185">Reference proteome</keyword>
<protein>
    <submittedName>
        <fullName evidence="1">Uncharacterized protein</fullName>
    </submittedName>
</protein>
<gene>
    <name evidence="1" type="ORF">NCTC13294_01357</name>
</gene>
<organism evidence="1 2">
    <name type="scientific">Cardiobacterium valvarum</name>
    <dbReference type="NCBI Taxonomy" id="194702"/>
    <lineage>
        <taxon>Bacteria</taxon>
        <taxon>Pseudomonadati</taxon>
        <taxon>Pseudomonadota</taxon>
        <taxon>Gammaproteobacteria</taxon>
        <taxon>Cardiobacteriales</taxon>
        <taxon>Cardiobacteriaceae</taxon>
        <taxon>Cardiobacterium</taxon>
    </lineage>
</organism>